<sequence>MGVLPDGHVEPFSSTENADGNPPTGYSVAMRLWKARRGPPTSRSIGRGRFPATLRAGHSRVSRPLPSESRRLADRDPVP</sequence>
<reference evidence="2 3" key="1">
    <citation type="submission" date="2006-10" db="EMBL/GenBank/DDBJ databases">
        <title>Complete sequence of Syntrophobacter fumaroxidans MPOB.</title>
        <authorList>
            <consortium name="US DOE Joint Genome Institute"/>
            <person name="Copeland A."/>
            <person name="Lucas S."/>
            <person name="Lapidus A."/>
            <person name="Barry K."/>
            <person name="Detter J.C."/>
            <person name="Glavina del Rio T."/>
            <person name="Hammon N."/>
            <person name="Israni S."/>
            <person name="Pitluck S."/>
            <person name="Goltsman E.G."/>
            <person name="Martinez M."/>
            <person name="Schmutz J."/>
            <person name="Larimer F."/>
            <person name="Land M."/>
            <person name="Hauser L."/>
            <person name="Kyrpides N."/>
            <person name="Kim E."/>
            <person name="Boone D.R."/>
            <person name="Brockman F."/>
            <person name="Culley D."/>
            <person name="Ferry J."/>
            <person name="Gunsalus R."/>
            <person name="McInerney M.J."/>
            <person name="Morrison M."/>
            <person name="Plugge C."/>
            <person name="Rohlin L."/>
            <person name="Scholten J."/>
            <person name="Sieber J."/>
            <person name="Stams A.J.M."/>
            <person name="Worm P."/>
            <person name="Henstra A.M."/>
            <person name="Richardson P."/>
        </authorList>
    </citation>
    <scope>NUCLEOTIDE SEQUENCE [LARGE SCALE GENOMIC DNA]</scope>
    <source>
        <strain evidence="3">DSM 10017 / MPOB</strain>
    </source>
</reference>
<dbReference type="Proteomes" id="UP000001784">
    <property type="component" value="Chromosome"/>
</dbReference>
<proteinExistence type="predicted"/>
<dbReference type="InParanoid" id="A0LP39"/>
<dbReference type="EMBL" id="CP000478">
    <property type="protein sequence ID" value="ABK19191.1"/>
    <property type="molecule type" value="Genomic_DNA"/>
</dbReference>
<accession>A0LP39</accession>
<name>A0LP39_SYNFM</name>
<feature type="compositionally biased region" description="Basic and acidic residues" evidence="1">
    <location>
        <begin position="68"/>
        <end position="79"/>
    </location>
</feature>
<dbReference type="AlphaFoldDB" id="A0LP39"/>
<organism evidence="2 3">
    <name type="scientific">Syntrophobacter fumaroxidans (strain DSM 10017 / MPOB)</name>
    <dbReference type="NCBI Taxonomy" id="335543"/>
    <lineage>
        <taxon>Bacteria</taxon>
        <taxon>Pseudomonadati</taxon>
        <taxon>Thermodesulfobacteriota</taxon>
        <taxon>Syntrophobacteria</taxon>
        <taxon>Syntrophobacterales</taxon>
        <taxon>Syntrophobacteraceae</taxon>
        <taxon>Syntrophobacter</taxon>
    </lineage>
</organism>
<evidence type="ECO:0000313" key="3">
    <source>
        <dbReference type="Proteomes" id="UP000001784"/>
    </source>
</evidence>
<evidence type="ECO:0000313" key="2">
    <source>
        <dbReference type="EMBL" id="ABK19191.1"/>
    </source>
</evidence>
<protein>
    <submittedName>
        <fullName evidence="2">Uncharacterized protein</fullName>
    </submittedName>
</protein>
<dbReference type="KEGG" id="sfu:Sfum_3521"/>
<feature type="region of interest" description="Disordered" evidence="1">
    <location>
        <begin position="1"/>
        <end position="79"/>
    </location>
</feature>
<evidence type="ECO:0000256" key="1">
    <source>
        <dbReference type="SAM" id="MobiDB-lite"/>
    </source>
</evidence>
<dbReference type="HOGENOM" id="CLU_2604786_0_0_7"/>
<gene>
    <name evidence="2" type="ordered locus">Sfum_3521</name>
</gene>
<keyword evidence="3" id="KW-1185">Reference proteome</keyword>